<feature type="domain" description="Lipoyl-binding" evidence="5">
    <location>
        <begin position="72"/>
        <end position="154"/>
    </location>
</feature>
<gene>
    <name evidence="6" type="ORF">NKR23_g3733</name>
</gene>
<sequence length="177" mass="18705">MASLFARYVIAPAARRGTDALRPVAGARAAVAATRPRRAAPFIRPFSLSSRRLEKRYTSSHEWIDVGADGKTCKIGISQFASDALGDVVYIELPGVGDEAKEGEPFGSVESVKSASDVVSPVSGTIVAVNEALAEAPADLGKDPEGEGWLIEIEATEVSPVEALMDEGAYGEFTKEH</sequence>
<comment type="function">
    <text evidence="4">The H protein shuttles the methylamine group of glycine from the P protein to the T protein.</text>
</comment>
<organism evidence="6 7">
    <name type="scientific">Pleurostoma richardsiae</name>
    <dbReference type="NCBI Taxonomy" id="41990"/>
    <lineage>
        <taxon>Eukaryota</taxon>
        <taxon>Fungi</taxon>
        <taxon>Dikarya</taxon>
        <taxon>Ascomycota</taxon>
        <taxon>Pezizomycotina</taxon>
        <taxon>Sordariomycetes</taxon>
        <taxon>Sordariomycetidae</taxon>
        <taxon>Calosphaeriales</taxon>
        <taxon>Pleurostomataceae</taxon>
        <taxon>Pleurostoma</taxon>
    </lineage>
</organism>
<dbReference type="InterPro" id="IPR000089">
    <property type="entry name" value="Biotin_lipoyl"/>
</dbReference>
<dbReference type="GO" id="GO:0019464">
    <property type="term" value="P:glycine decarboxylation via glycine cleavage system"/>
    <property type="evidence" value="ECO:0007669"/>
    <property type="project" value="UniProtKB-UniRule"/>
</dbReference>
<dbReference type="PANTHER" id="PTHR11715">
    <property type="entry name" value="GLYCINE CLEAVAGE SYSTEM H PROTEIN"/>
    <property type="match status" value="1"/>
</dbReference>
<protein>
    <recommendedName>
        <fullName evidence="4">Glycine cleavage system H protein</fullName>
    </recommendedName>
</protein>
<accession>A0AA38VWE6</accession>
<evidence type="ECO:0000259" key="5">
    <source>
        <dbReference type="PROSITE" id="PS50968"/>
    </source>
</evidence>
<dbReference type="PANTHER" id="PTHR11715:SF3">
    <property type="entry name" value="GLYCINE CLEAVAGE SYSTEM H PROTEIN-RELATED"/>
    <property type="match status" value="1"/>
</dbReference>
<dbReference type="InterPro" id="IPR033753">
    <property type="entry name" value="GCV_H/Fam206"/>
</dbReference>
<dbReference type="Pfam" id="PF01597">
    <property type="entry name" value="GCV_H"/>
    <property type="match status" value="1"/>
</dbReference>
<comment type="subcellular location">
    <subcellularLocation>
        <location evidence="4">Mitochondrion</location>
    </subcellularLocation>
</comment>
<dbReference type="EMBL" id="JANBVO010000008">
    <property type="protein sequence ID" value="KAJ9150453.1"/>
    <property type="molecule type" value="Genomic_DNA"/>
</dbReference>
<comment type="subunit">
    <text evidence="4">The glycine cleavage system is composed of four proteins: P, T, L and H.</text>
</comment>
<dbReference type="GO" id="GO:0005960">
    <property type="term" value="C:glycine cleavage complex"/>
    <property type="evidence" value="ECO:0007669"/>
    <property type="project" value="UniProtKB-UniRule"/>
</dbReference>
<feature type="modified residue" description="N6-lipoyllysine" evidence="3">
    <location>
        <position position="113"/>
    </location>
</feature>
<dbReference type="PROSITE" id="PS50968">
    <property type="entry name" value="BIOTINYL_LIPOYL"/>
    <property type="match status" value="1"/>
</dbReference>
<keyword evidence="4" id="KW-0496">Mitochondrion</keyword>
<comment type="cofactor">
    <cofactor evidence="4">
        <name>(R)-lipoate</name>
        <dbReference type="ChEBI" id="CHEBI:83088"/>
    </cofactor>
    <text evidence="4">Binds 1 lipoyl cofactor covalently.</text>
</comment>
<dbReference type="Proteomes" id="UP001174694">
    <property type="component" value="Unassembled WGS sequence"/>
</dbReference>
<dbReference type="NCBIfam" id="NF002270">
    <property type="entry name" value="PRK01202.1"/>
    <property type="match status" value="1"/>
</dbReference>
<dbReference type="InterPro" id="IPR002930">
    <property type="entry name" value="GCV_H"/>
</dbReference>
<keyword evidence="4" id="KW-0809">Transit peptide</keyword>
<evidence type="ECO:0000256" key="1">
    <source>
        <dbReference type="ARBA" id="ARBA00009249"/>
    </source>
</evidence>
<name>A0AA38VWE6_9PEZI</name>
<evidence type="ECO:0000256" key="2">
    <source>
        <dbReference type="ARBA" id="ARBA00022823"/>
    </source>
</evidence>
<dbReference type="CDD" id="cd06848">
    <property type="entry name" value="GCS_H"/>
    <property type="match status" value="1"/>
</dbReference>
<dbReference type="GO" id="GO:0005739">
    <property type="term" value="C:mitochondrion"/>
    <property type="evidence" value="ECO:0007669"/>
    <property type="project" value="UniProtKB-SubCell"/>
</dbReference>
<dbReference type="InterPro" id="IPR011053">
    <property type="entry name" value="Single_hybrid_motif"/>
</dbReference>
<dbReference type="GO" id="GO:0009249">
    <property type="term" value="P:protein lipoylation"/>
    <property type="evidence" value="ECO:0007669"/>
    <property type="project" value="TreeGrafter"/>
</dbReference>
<evidence type="ECO:0000313" key="7">
    <source>
        <dbReference type="Proteomes" id="UP001174694"/>
    </source>
</evidence>
<comment type="similarity">
    <text evidence="1 4">Belongs to the GcvH family.</text>
</comment>
<evidence type="ECO:0000313" key="6">
    <source>
        <dbReference type="EMBL" id="KAJ9150453.1"/>
    </source>
</evidence>
<dbReference type="InterPro" id="IPR017453">
    <property type="entry name" value="GCV_H_sub"/>
</dbReference>
<dbReference type="HAMAP" id="MF_00272">
    <property type="entry name" value="GcvH"/>
    <property type="match status" value="1"/>
</dbReference>
<keyword evidence="7" id="KW-1185">Reference proteome</keyword>
<comment type="caution">
    <text evidence="6">The sequence shown here is derived from an EMBL/GenBank/DDBJ whole genome shotgun (WGS) entry which is preliminary data.</text>
</comment>
<evidence type="ECO:0000256" key="4">
    <source>
        <dbReference type="RuleBase" id="RU364055"/>
    </source>
</evidence>
<dbReference type="SUPFAM" id="SSF51230">
    <property type="entry name" value="Single hybrid motif"/>
    <property type="match status" value="1"/>
</dbReference>
<keyword evidence="2 3" id="KW-0450">Lipoyl</keyword>
<dbReference type="AlphaFoldDB" id="A0AA38VWE6"/>
<reference evidence="6" key="1">
    <citation type="submission" date="2022-07" db="EMBL/GenBank/DDBJ databases">
        <title>Fungi with potential for degradation of polypropylene.</title>
        <authorList>
            <person name="Gostincar C."/>
        </authorList>
    </citation>
    <scope>NUCLEOTIDE SEQUENCE</scope>
    <source>
        <strain evidence="6">EXF-13308</strain>
    </source>
</reference>
<proteinExistence type="inferred from homology"/>
<dbReference type="Gene3D" id="2.40.50.100">
    <property type="match status" value="1"/>
</dbReference>
<dbReference type="NCBIfam" id="TIGR00527">
    <property type="entry name" value="gcvH"/>
    <property type="match status" value="1"/>
</dbReference>
<evidence type="ECO:0000256" key="3">
    <source>
        <dbReference type="PIRSR" id="PIRSR617453-50"/>
    </source>
</evidence>